<dbReference type="InterPro" id="IPR036691">
    <property type="entry name" value="Endo/exonu/phosph_ase_sf"/>
</dbReference>
<comment type="caution">
    <text evidence="2">The sequence shown here is derived from an EMBL/GenBank/DDBJ whole genome shotgun (WGS) entry which is preliminary data.</text>
</comment>
<dbReference type="AlphaFoldDB" id="A0AAN7IQD3"/>
<dbReference type="PANTHER" id="PTHR33116:SF86">
    <property type="entry name" value="REVERSE TRANSCRIPTASE DOMAIN-CONTAINING PROTEIN"/>
    <property type="match status" value="1"/>
</dbReference>
<reference evidence="2 3" key="1">
    <citation type="journal article" date="2023" name="G3 (Bethesda)">
        <title>A haplotype-resolved chromosome-scale genome for Quercus rubra L. provides insights into the genetics of adaptive traits for red oak species.</title>
        <authorList>
            <person name="Kapoor B."/>
            <person name="Jenkins J."/>
            <person name="Schmutz J."/>
            <person name="Zhebentyayeva T."/>
            <person name="Kuelheim C."/>
            <person name="Coggeshall M."/>
            <person name="Heim C."/>
            <person name="Lasky J.R."/>
            <person name="Leites L."/>
            <person name="Islam-Faridi N."/>
            <person name="Romero-Severson J."/>
            <person name="DeLeo V.L."/>
            <person name="Lucas S.M."/>
            <person name="Lazic D."/>
            <person name="Gailing O."/>
            <person name="Carlson J."/>
            <person name="Staton M."/>
        </authorList>
    </citation>
    <scope>NUCLEOTIDE SEQUENCE [LARGE SCALE GENOMIC DNA]</scope>
    <source>
        <strain evidence="2">Pseudo-F2</strain>
    </source>
</reference>
<accession>A0AAN7IQD3</accession>
<evidence type="ECO:0000259" key="1">
    <source>
        <dbReference type="Pfam" id="PF13456"/>
    </source>
</evidence>
<dbReference type="InterPro" id="IPR012337">
    <property type="entry name" value="RNaseH-like_sf"/>
</dbReference>
<dbReference type="InterPro" id="IPR002156">
    <property type="entry name" value="RNaseH_domain"/>
</dbReference>
<name>A0AAN7IQD3_QUERU</name>
<dbReference type="GO" id="GO:0003676">
    <property type="term" value="F:nucleic acid binding"/>
    <property type="evidence" value="ECO:0007669"/>
    <property type="project" value="InterPro"/>
</dbReference>
<protein>
    <recommendedName>
        <fullName evidence="1">RNase H type-1 domain-containing protein</fullName>
    </recommendedName>
</protein>
<evidence type="ECO:0000313" key="3">
    <source>
        <dbReference type="Proteomes" id="UP001324115"/>
    </source>
</evidence>
<dbReference type="Gene3D" id="3.60.10.10">
    <property type="entry name" value="Endonuclease/exonuclease/phosphatase"/>
    <property type="match status" value="1"/>
</dbReference>
<organism evidence="2 3">
    <name type="scientific">Quercus rubra</name>
    <name type="common">Northern red oak</name>
    <name type="synonym">Quercus borealis</name>
    <dbReference type="NCBI Taxonomy" id="3512"/>
    <lineage>
        <taxon>Eukaryota</taxon>
        <taxon>Viridiplantae</taxon>
        <taxon>Streptophyta</taxon>
        <taxon>Embryophyta</taxon>
        <taxon>Tracheophyta</taxon>
        <taxon>Spermatophyta</taxon>
        <taxon>Magnoliopsida</taxon>
        <taxon>eudicotyledons</taxon>
        <taxon>Gunneridae</taxon>
        <taxon>Pentapetalae</taxon>
        <taxon>rosids</taxon>
        <taxon>fabids</taxon>
        <taxon>Fagales</taxon>
        <taxon>Fagaceae</taxon>
        <taxon>Quercus</taxon>
    </lineage>
</organism>
<dbReference type="SUPFAM" id="SSF56219">
    <property type="entry name" value="DNase I-like"/>
    <property type="match status" value="1"/>
</dbReference>
<sequence length="987" mass="112445">MCIGDFNELLNSSEKLSCRPAPPRQLDVFRAALEHCNLVDLGFIGYPYTWNNRRLGTANTKERLDRAVANQMWRSKFPGTSVNHIVSHTSDHLPLILQNKEPPKLGYKGRRGFKFEEAWLLWDGCEQVIQEAWDNGRGGNSALETVHKKIGGKQEIYWAQRSRVNWIKHGDKNSKFFHLKASQRRQKNLIQGIMDTEGRCVKDIEDVAGVAVQYFNHLFSKGPCSRIEECLEAVPHKVTSEMQQILTDEFNEDEIKAALFQMGSTKAPGPDGMNALFYQKFWHIVGDIVVSAVLEFLNDGHMMPELNHTHIVLANRLKQSAFVPGRLITDNVLGKTGNLALKLDQIMLKLGFPGIWVDRVMSCISSTSFFVLINGKPYGMITPTREGFTSLLQKTEMEGHIHGVSICRRAPKISHLLFADNSLLFCQASEKETLEVLEILKLYAEASSQCINMKKSSVYFSSNTPPQKKELIKGMLSVSEVERFEAYLGLPTLVERRKYHTFSFLKDRVWKKLQGWKGKILSRAGKEILIKAVAQSIPTYTMSVFQLPVKLCEELQSMCARFWWGQVGNERKIHWLSWDKLARPKIEGGMGFKDLHQFNLAMLAKQARYFLRSHFLEATDSPNSSYTWKSIIATKHILQRGVLHPTPNIKEEMTVVELIDLESRGWDRELIWQNFHHEDAEAILRVPLSFRDIHDTMVWSGEKSGVYSVKSGYREAQKAWRELNWAECSRGAVGREIKKQIIADNRCEACKTEPKTEIHALWNCGVVQDIWAGCSVRLQKCHELTNWLIWNQRNALIHGKQMQEPEFRFAHSRLVTSPPSSNPISWRPPLPNRFKLNFDAAMFKEVDASGFGAIIRNERGEVMAAFSGKGPSAACSEEAEVLACRRAVEFALECGFREMVVEGDNQSVMSALERKSCLFSRVGHILQDVLCLLNKFRWSQVQFAKRSANTVAHLLARHAKSESHDVIWLEESPPLVVQALYLDSISI</sequence>
<keyword evidence="3" id="KW-1185">Reference proteome</keyword>
<feature type="domain" description="RNase H type-1" evidence="1">
    <location>
        <begin position="837"/>
        <end position="959"/>
    </location>
</feature>
<dbReference type="Proteomes" id="UP001324115">
    <property type="component" value="Unassembled WGS sequence"/>
</dbReference>
<dbReference type="Gene3D" id="3.30.420.10">
    <property type="entry name" value="Ribonuclease H-like superfamily/Ribonuclease H"/>
    <property type="match status" value="1"/>
</dbReference>
<dbReference type="GO" id="GO:0004523">
    <property type="term" value="F:RNA-DNA hybrid ribonuclease activity"/>
    <property type="evidence" value="ECO:0007669"/>
    <property type="project" value="InterPro"/>
</dbReference>
<evidence type="ECO:0000313" key="2">
    <source>
        <dbReference type="EMBL" id="KAK4581966.1"/>
    </source>
</evidence>
<dbReference type="CDD" id="cd06222">
    <property type="entry name" value="RNase_H_like"/>
    <property type="match status" value="1"/>
</dbReference>
<dbReference type="SUPFAM" id="SSF53098">
    <property type="entry name" value="Ribonuclease H-like"/>
    <property type="match status" value="1"/>
</dbReference>
<dbReference type="InterPro" id="IPR044730">
    <property type="entry name" value="RNase_H-like_dom_plant"/>
</dbReference>
<dbReference type="PANTHER" id="PTHR33116">
    <property type="entry name" value="REVERSE TRANSCRIPTASE ZINC-BINDING DOMAIN-CONTAINING PROTEIN-RELATED-RELATED"/>
    <property type="match status" value="1"/>
</dbReference>
<gene>
    <name evidence="2" type="ORF">RGQ29_025212</name>
</gene>
<dbReference type="EMBL" id="JAXUIC010000007">
    <property type="protein sequence ID" value="KAK4581966.1"/>
    <property type="molecule type" value="Genomic_DNA"/>
</dbReference>
<proteinExistence type="predicted"/>
<dbReference type="Pfam" id="PF13456">
    <property type="entry name" value="RVT_3"/>
    <property type="match status" value="1"/>
</dbReference>
<dbReference type="InterPro" id="IPR036397">
    <property type="entry name" value="RNaseH_sf"/>
</dbReference>